<evidence type="ECO:0000313" key="3">
    <source>
        <dbReference type="EMBL" id="KAF1021591.1"/>
    </source>
</evidence>
<dbReference type="InterPro" id="IPR013360">
    <property type="entry name" value="Pilus_4_PilW"/>
</dbReference>
<dbReference type="Pfam" id="PF13432">
    <property type="entry name" value="TPR_16"/>
    <property type="match status" value="2"/>
</dbReference>
<proteinExistence type="predicted"/>
<dbReference type="EMBL" id="WNDP01000104">
    <property type="protein sequence ID" value="KAF1021591.1"/>
    <property type="molecule type" value="Genomic_DNA"/>
</dbReference>
<dbReference type="SMART" id="SM00028">
    <property type="entry name" value="TPR"/>
    <property type="match status" value="3"/>
</dbReference>
<dbReference type="SUPFAM" id="SSF48452">
    <property type="entry name" value="TPR-like"/>
    <property type="match status" value="1"/>
</dbReference>
<dbReference type="InterPro" id="IPR019734">
    <property type="entry name" value="TPR_rpt"/>
</dbReference>
<dbReference type="Pfam" id="PF13431">
    <property type="entry name" value="TPR_17"/>
    <property type="match status" value="1"/>
</dbReference>
<feature type="chain" id="PRO_5032807499" evidence="2">
    <location>
        <begin position="21"/>
        <end position="266"/>
    </location>
</feature>
<name>A0A833PD90_ACIBZ</name>
<reference evidence="4" key="1">
    <citation type="journal article" date="2020" name="MBio">
        <title>Horizontal gene transfer to a defensive symbiont with a reduced genome amongst a multipartite beetle microbiome.</title>
        <authorList>
            <person name="Waterworth S.C."/>
            <person name="Florez L.V."/>
            <person name="Rees E.R."/>
            <person name="Hertweck C."/>
            <person name="Kaltenpoth M."/>
            <person name="Kwan J.C."/>
        </authorList>
    </citation>
    <scope>NUCLEOTIDE SEQUENCE [LARGE SCALE GENOMIC DNA]</scope>
</reference>
<evidence type="ECO:0000313" key="4">
    <source>
        <dbReference type="Proteomes" id="UP000490535"/>
    </source>
</evidence>
<dbReference type="Gene3D" id="1.25.40.10">
    <property type="entry name" value="Tetratricopeptide repeat domain"/>
    <property type="match status" value="1"/>
</dbReference>
<evidence type="ECO:0000256" key="1">
    <source>
        <dbReference type="PROSITE-ProRule" id="PRU00339"/>
    </source>
</evidence>
<keyword evidence="1" id="KW-0802">TPR repeat</keyword>
<dbReference type="PROSITE" id="PS51257">
    <property type="entry name" value="PROKAR_LIPOPROTEIN"/>
    <property type="match status" value="1"/>
</dbReference>
<keyword evidence="2" id="KW-0732">Signal</keyword>
<dbReference type="Proteomes" id="UP000490535">
    <property type="component" value="Unassembled WGS sequence"/>
</dbReference>
<dbReference type="AlphaFoldDB" id="A0A833PD90"/>
<dbReference type="InterPro" id="IPR011990">
    <property type="entry name" value="TPR-like_helical_dom_sf"/>
</dbReference>
<feature type="repeat" description="TPR" evidence="1">
    <location>
        <begin position="144"/>
        <end position="177"/>
    </location>
</feature>
<dbReference type="PANTHER" id="PTHR44216:SF3">
    <property type="entry name" value="PROTEIN O-MANNOSYL-TRANSFERASE TMTC2"/>
    <property type="match status" value="1"/>
</dbReference>
<gene>
    <name evidence="3" type="primary">lapB</name>
    <name evidence="3" type="ORF">GAK29_03376</name>
</gene>
<evidence type="ECO:0000256" key="2">
    <source>
        <dbReference type="SAM" id="SignalP"/>
    </source>
</evidence>
<dbReference type="NCBIfam" id="TIGR02521">
    <property type="entry name" value="type_IV_pilW"/>
    <property type="match status" value="1"/>
</dbReference>
<feature type="signal peptide" evidence="2">
    <location>
        <begin position="1"/>
        <end position="20"/>
    </location>
</feature>
<accession>A0A833PD90</accession>
<dbReference type="PANTHER" id="PTHR44216">
    <property type="entry name" value="PROTEIN O-MANNOSYL-TRANSFERASE TMTC2"/>
    <property type="match status" value="1"/>
</dbReference>
<organism evidence="3 4">
    <name type="scientific">Acinetobacter bereziniae</name>
    <name type="common">Acinetobacter genomosp. 10</name>
    <dbReference type="NCBI Taxonomy" id="106648"/>
    <lineage>
        <taxon>Bacteria</taxon>
        <taxon>Pseudomonadati</taxon>
        <taxon>Pseudomonadota</taxon>
        <taxon>Gammaproteobacteria</taxon>
        <taxon>Moraxellales</taxon>
        <taxon>Moraxellaceae</taxon>
        <taxon>Acinetobacter</taxon>
    </lineage>
</organism>
<dbReference type="InterPro" id="IPR052384">
    <property type="entry name" value="TMTC_O-mannosyltransferase"/>
</dbReference>
<feature type="repeat" description="TPR" evidence="1">
    <location>
        <begin position="38"/>
        <end position="71"/>
    </location>
</feature>
<comment type="caution">
    <text evidence="3">The sequence shown here is derived from an EMBL/GenBank/DDBJ whole genome shotgun (WGS) entry which is preliminary data.</text>
</comment>
<dbReference type="PROSITE" id="PS50005">
    <property type="entry name" value="TPR"/>
    <property type="match status" value="2"/>
</dbReference>
<protein>
    <submittedName>
        <fullName evidence="3">Lipopolysaccharide assembly protein B</fullName>
    </submittedName>
</protein>
<sequence length="266" mass="29858">MYQKAVVILAIGLSALVVQGCQTTNSDTIIKKDPEKAVKVRTQLAAEYIRSGDLDAAKRALDQALETDSRDSAANMMMGVLLQQGSKISMEKADGYFKRAISSDPKNAQARNNYGTYLFVTERYNDAIEQLSIAGASLGYDQRYKALENLGRVYLKVGDSVNAEKAFKNALQVNRDSIISLVELSEIFYLQQKNAQASQLYEQYVRLVGQDKQGARALWIGLRIARANNDQMGMQVLVNQLRALFPDSKEYQRYLQLQYSTEAVWK</sequence>